<name>A0AAV9WT94_9PEZI</name>
<gene>
    <name evidence="2" type="ORF">TWF481_000401</name>
</gene>
<comment type="caution">
    <text evidence="2">The sequence shown here is derived from an EMBL/GenBank/DDBJ whole genome shotgun (WGS) entry which is preliminary data.</text>
</comment>
<organism evidence="2 3">
    <name type="scientific">Arthrobotrys musiformis</name>
    <dbReference type="NCBI Taxonomy" id="47236"/>
    <lineage>
        <taxon>Eukaryota</taxon>
        <taxon>Fungi</taxon>
        <taxon>Dikarya</taxon>
        <taxon>Ascomycota</taxon>
        <taxon>Pezizomycotina</taxon>
        <taxon>Orbiliomycetes</taxon>
        <taxon>Orbiliales</taxon>
        <taxon>Orbiliaceae</taxon>
        <taxon>Arthrobotrys</taxon>
    </lineage>
</organism>
<dbReference type="Proteomes" id="UP001370758">
    <property type="component" value="Unassembled WGS sequence"/>
</dbReference>
<evidence type="ECO:0000313" key="3">
    <source>
        <dbReference type="Proteomes" id="UP001370758"/>
    </source>
</evidence>
<accession>A0AAV9WT94</accession>
<protein>
    <recommendedName>
        <fullName evidence="4">Secreted protein</fullName>
    </recommendedName>
</protein>
<keyword evidence="1" id="KW-0732">Signal</keyword>
<keyword evidence="3" id="KW-1185">Reference proteome</keyword>
<feature type="signal peptide" evidence="1">
    <location>
        <begin position="1"/>
        <end position="29"/>
    </location>
</feature>
<dbReference type="EMBL" id="JAVHJL010000001">
    <property type="protein sequence ID" value="KAK6511486.1"/>
    <property type="molecule type" value="Genomic_DNA"/>
</dbReference>
<reference evidence="2 3" key="1">
    <citation type="submission" date="2023-08" db="EMBL/GenBank/DDBJ databases">
        <authorList>
            <person name="Palmer J.M."/>
        </authorList>
    </citation>
    <scope>NUCLEOTIDE SEQUENCE [LARGE SCALE GENOMIC DNA]</scope>
    <source>
        <strain evidence="2 3">TWF481</strain>
    </source>
</reference>
<feature type="chain" id="PRO_5043407189" description="Secreted protein" evidence="1">
    <location>
        <begin position="30"/>
        <end position="98"/>
    </location>
</feature>
<dbReference type="AlphaFoldDB" id="A0AAV9WT94"/>
<sequence length="98" mass="10882">MVWTNMATLSSREGMLSLLRLLLLELLELLPLPLLPPLTPKDRTVRSMTTMTTMTMTMAIPPQPKLAIDLPVHHPSCLPSATQKSLPANFDVISLLHK</sequence>
<evidence type="ECO:0000256" key="1">
    <source>
        <dbReference type="SAM" id="SignalP"/>
    </source>
</evidence>
<evidence type="ECO:0008006" key="4">
    <source>
        <dbReference type="Google" id="ProtNLM"/>
    </source>
</evidence>
<evidence type="ECO:0000313" key="2">
    <source>
        <dbReference type="EMBL" id="KAK6511486.1"/>
    </source>
</evidence>
<proteinExistence type="predicted"/>